<evidence type="ECO:0000256" key="8">
    <source>
        <dbReference type="ARBA" id="ARBA00023136"/>
    </source>
</evidence>
<evidence type="ECO:0000313" key="10">
    <source>
        <dbReference type="EMBL" id="KAJ1374591.1"/>
    </source>
</evidence>
<dbReference type="Pfam" id="PF09801">
    <property type="entry name" value="SYS1"/>
    <property type="match status" value="1"/>
</dbReference>
<keyword evidence="11" id="KW-1185">Reference proteome</keyword>
<dbReference type="GO" id="GO:0005802">
    <property type="term" value="C:trans-Golgi network"/>
    <property type="evidence" value="ECO:0007669"/>
    <property type="project" value="TreeGrafter"/>
</dbReference>
<protein>
    <submittedName>
        <fullName evidence="10">Uncharacterized protein</fullName>
    </submittedName>
</protein>
<dbReference type="GO" id="GO:0005829">
    <property type="term" value="C:cytosol"/>
    <property type="evidence" value="ECO:0007669"/>
    <property type="project" value="GOC"/>
</dbReference>
<evidence type="ECO:0000256" key="7">
    <source>
        <dbReference type="ARBA" id="ARBA00023034"/>
    </source>
</evidence>
<evidence type="ECO:0000256" key="1">
    <source>
        <dbReference type="ARBA" id="ARBA00004653"/>
    </source>
</evidence>
<evidence type="ECO:0000256" key="2">
    <source>
        <dbReference type="ARBA" id="ARBA00008160"/>
    </source>
</evidence>
<dbReference type="PANTHER" id="PTHR12952:SF0">
    <property type="entry name" value="PROTEIN SYS1 HOMOLOG"/>
    <property type="match status" value="1"/>
</dbReference>
<dbReference type="InterPro" id="IPR019185">
    <property type="entry name" value="Integral_membrane_SYS1-rel"/>
</dbReference>
<comment type="subcellular location">
    <subcellularLocation>
        <location evidence="1">Golgi apparatus membrane</location>
        <topology evidence="1">Multi-pass membrane protein</topology>
    </subcellularLocation>
</comment>
<feature type="transmembrane region" description="Helical" evidence="9">
    <location>
        <begin position="67"/>
        <end position="86"/>
    </location>
</feature>
<keyword evidence="4 9" id="KW-0812">Transmembrane</keyword>
<keyword evidence="7" id="KW-0333">Golgi apparatus</keyword>
<dbReference type="AlphaFoldDB" id="A0AAD5REI0"/>
<evidence type="ECO:0000256" key="5">
    <source>
        <dbReference type="ARBA" id="ARBA00022927"/>
    </source>
</evidence>
<evidence type="ECO:0000256" key="6">
    <source>
        <dbReference type="ARBA" id="ARBA00022989"/>
    </source>
</evidence>
<evidence type="ECO:0000256" key="3">
    <source>
        <dbReference type="ARBA" id="ARBA00022448"/>
    </source>
</evidence>
<comment type="caution">
    <text evidence="10">The sequence shown here is derived from an EMBL/GenBank/DDBJ whole genome shotgun (WGS) entry which is preliminary data.</text>
</comment>
<organism evidence="10 11">
    <name type="scientific">Parelaphostrongylus tenuis</name>
    <name type="common">Meningeal worm</name>
    <dbReference type="NCBI Taxonomy" id="148309"/>
    <lineage>
        <taxon>Eukaryota</taxon>
        <taxon>Metazoa</taxon>
        <taxon>Ecdysozoa</taxon>
        <taxon>Nematoda</taxon>
        <taxon>Chromadorea</taxon>
        <taxon>Rhabditida</taxon>
        <taxon>Rhabditina</taxon>
        <taxon>Rhabditomorpha</taxon>
        <taxon>Strongyloidea</taxon>
        <taxon>Metastrongylidae</taxon>
        <taxon>Parelaphostrongylus</taxon>
    </lineage>
</organism>
<sequence>MVCMQTVFYATECGVLLAISLLNGFVPTLTHIFALQVLRTMVVVQLLASLSCGVALTFVVQRSKQCLDFSCTIHAFHLLFVIIYNYKLPTQLLWWGVQIASIVVCTLLGEFLCMRAESQDIKLGGPSSKFDLVSNVEVYFSSATGQKHDIVHVDAFSDIFVHSMPA</sequence>
<feature type="transmembrane region" description="Helical" evidence="9">
    <location>
        <begin position="92"/>
        <end position="113"/>
    </location>
</feature>
<comment type="similarity">
    <text evidence="2">Belongs to the SYS1 family.</text>
</comment>
<evidence type="ECO:0000256" key="4">
    <source>
        <dbReference type="ARBA" id="ARBA00022692"/>
    </source>
</evidence>
<keyword evidence="5" id="KW-0653">Protein transport</keyword>
<keyword evidence="3" id="KW-0813">Transport</keyword>
<name>A0AAD5REI0_PARTN</name>
<feature type="transmembrane region" description="Helical" evidence="9">
    <location>
        <begin position="7"/>
        <end position="26"/>
    </location>
</feature>
<dbReference type="GO" id="GO:0043001">
    <property type="term" value="P:Golgi to plasma membrane protein transport"/>
    <property type="evidence" value="ECO:0007669"/>
    <property type="project" value="TreeGrafter"/>
</dbReference>
<proteinExistence type="inferred from homology"/>
<keyword evidence="8 9" id="KW-0472">Membrane</keyword>
<dbReference type="EMBL" id="JAHQIW010007471">
    <property type="protein sequence ID" value="KAJ1374591.1"/>
    <property type="molecule type" value="Genomic_DNA"/>
</dbReference>
<reference evidence="10" key="1">
    <citation type="submission" date="2021-06" db="EMBL/GenBank/DDBJ databases">
        <title>Parelaphostrongylus tenuis whole genome reference sequence.</title>
        <authorList>
            <person name="Garwood T.J."/>
            <person name="Larsen P.A."/>
            <person name="Fountain-Jones N.M."/>
            <person name="Garbe J.R."/>
            <person name="Macchietto M.G."/>
            <person name="Kania S.A."/>
            <person name="Gerhold R.W."/>
            <person name="Richards J.E."/>
            <person name="Wolf T.M."/>
        </authorList>
    </citation>
    <scope>NUCLEOTIDE SEQUENCE</scope>
    <source>
        <strain evidence="10">MNPRO001-30</strain>
        <tissue evidence="10">Meninges</tissue>
    </source>
</reference>
<evidence type="ECO:0000313" key="11">
    <source>
        <dbReference type="Proteomes" id="UP001196413"/>
    </source>
</evidence>
<evidence type="ECO:0000256" key="9">
    <source>
        <dbReference type="SAM" id="Phobius"/>
    </source>
</evidence>
<dbReference type="PANTHER" id="PTHR12952">
    <property type="entry name" value="SYS1"/>
    <property type="match status" value="1"/>
</dbReference>
<accession>A0AAD5REI0</accession>
<dbReference type="GO" id="GO:0034067">
    <property type="term" value="P:protein localization to Golgi apparatus"/>
    <property type="evidence" value="ECO:0007669"/>
    <property type="project" value="TreeGrafter"/>
</dbReference>
<dbReference type="GO" id="GO:0000139">
    <property type="term" value="C:Golgi membrane"/>
    <property type="evidence" value="ECO:0007669"/>
    <property type="project" value="UniProtKB-SubCell"/>
</dbReference>
<dbReference type="Proteomes" id="UP001196413">
    <property type="component" value="Unassembled WGS sequence"/>
</dbReference>
<dbReference type="GO" id="GO:0006895">
    <property type="term" value="P:Golgi to endosome transport"/>
    <property type="evidence" value="ECO:0007669"/>
    <property type="project" value="TreeGrafter"/>
</dbReference>
<keyword evidence="6 9" id="KW-1133">Transmembrane helix</keyword>
<gene>
    <name evidence="10" type="ORF">KIN20_037304</name>
</gene>
<feature type="transmembrane region" description="Helical" evidence="9">
    <location>
        <begin position="38"/>
        <end position="60"/>
    </location>
</feature>